<gene>
    <name evidence="1" type="ORF">DFP99_0475</name>
</gene>
<comment type="caution">
    <text evidence="1">The sequence shown here is derived from an EMBL/GenBank/DDBJ whole genome shotgun (WGS) entry which is preliminary data.</text>
</comment>
<evidence type="ECO:0000313" key="1">
    <source>
        <dbReference type="EMBL" id="RDL12049.1"/>
    </source>
</evidence>
<protein>
    <submittedName>
        <fullName evidence="1">VanZ like protein</fullName>
    </submittedName>
</protein>
<keyword evidence="2" id="KW-1185">Reference proteome</keyword>
<sequence>MKKFNSEIVWLAIAFGVMAVLFFSSSQTYAEQSQQGNLRHWLVNQPFKEFLAQFKFTYAGEVEDAAKNYFTYVEFLMRKTAHFSTYFILGLSWFMGLRRRIGNRLLAGFVAWQAATGYAGLDEFHQSLTGGRTPLIQDVALDSTGALTAIIIATIILSITKRLPQRHL</sequence>
<dbReference type="Proteomes" id="UP000254912">
    <property type="component" value="Unassembled WGS sequence"/>
</dbReference>
<dbReference type="GeneID" id="94546045"/>
<dbReference type="Pfam" id="PF04892">
    <property type="entry name" value="VanZ"/>
    <property type="match status" value="1"/>
</dbReference>
<dbReference type="InterPro" id="IPR006976">
    <property type="entry name" value="VanZ-like"/>
</dbReference>
<accession>A0A288QXC5</accession>
<dbReference type="RefSeq" id="WP_070230107.1">
    <property type="nucleotide sequence ID" value="NZ_BJYO01000002.1"/>
</dbReference>
<dbReference type="KEGG" id="wso:WSWS_00847"/>
<dbReference type="NCBIfam" id="NF037970">
    <property type="entry name" value="vanZ_1"/>
    <property type="match status" value="1"/>
</dbReference>
<organism evidence="1 2">
    <name type="scientific">Weissella soli</name>
    <dbReference type="NCBI Taxonomy" id="155866"/>
    <lineage>
        <taxon>Bacteria</taxon>
        <taxon>Bacillati</taxon>
        <taxon>Bacillota</taxon>
        <taxon>Bacilli</taxon>
        <taxon>Lactobacillales</taxon>
        <taxon>Lactobacillaceae</taxon>
        <taxon>Weissella</taxon>
    </lineage>
</organism>
<reference evidence="1 2" key="1">
    <citation type="submission" date="2018-07" db="EMBL/GenBank/DDBJ databases">
        <title>Genomic Encyclopedia of Type Strains, Phase III (KMG-III): the genomes of soil and plant-associated and newly described type strains.</title>
        <authorList>
            <person name="Whitman W."/>
        </authorList>
    </citation>
    <scope>NUCLEOTIDE SEQUENCE [LARGE SCALE GENOMIC DNA]</scope>
    <source>
        <strain evidence="1 2">CECT 7031</strain>
    </source>
</reference>
<dbReference type="OrthoDB" id="291892at2"/>
<evidence type="ECO:0000313" key="2">
    <source>
        <dbReference type="Proteomes" id="UP000254912"/>
    </source>
</evidence>
<name>A0A288QXC5_9LACO</name>
<dbReference type="EMBL" id="QRAS01000001">
    <property type="protein sequence ID" value="RDL12049.1"/>
    <property type="molecule type" value="Genomic_DNA"/>
</dbReference>
<proteinExistence type="predicted"/>
<dbReference type="PIRSF" id="PIRSF019083">
    <property type="entry name" value="UCP019083_VanZ"/>
    <property type="match status" value="1"/>
</dbReference>
<dbReference type="AlphaFoldDB" id="A0A288QXC5"/>
<dbReference type="InterPro" id="IPR016747">
    <property type="entry name" value="Phosphotransbutyrylase"/>
</dbReference>